<proteinExistence type="predicted"/>
<gene>
    <name evidence="3" type="primary">lipY_2</name>
    <name evidence="3" type="ORF">MSIMFB_00323</name>
</gene>
<evidence type="ECO:0000256" key="1">
    <source>
        <dbReference type="SAM" id="Phobius"/>
    </source>
</evidence>
<dbReference type="Proteomes" id="UP000554965">
    <property type="component" value="Unassembled WGS sequence"/>
</dbReference>
<feature type="domain" description="PE" evidence="2">
    <location>
        <begin position="4"/>
        <end position="94"/>
    </location>
</feature>
<dbReference type="Pfam" id="PF00934">
    <property type="entry name" value="PE"/>
    <property type="match status" value="1"/>
</dbReference>
<keyword evidence="1" id="KW-1133">Transmembrane helix</keyword>
<evidence type="ECO:0000313" key="4">
    <source>
        <dbReference type="Proteomes" id="UP000554965"/>
    </source>
</evidence>
<dbReference type="RefSeq" id="WP_186241188.1">
    <property type="nucleotide sequence ID" value="NZ_OCTY01000002.1"/>
</dbReference>
<dbReference type="EC" id="3.1.1.3" evidence="3"/>
<protein>
    <submittedName>
        <fullName evidence="3">Triacylglycerol lipase</fullName>
        <ecNumber evidence="3">3.1.1.3</ecNumber>
    </submittedName>
</protein>
<dbReference type="EMBL" id="OCTY01000002">
    <property type="protein sequence ID" value="SOJ52816.1"/>
    <property type="molecule type" value="Genomic_DNA"/>
</dbReference>
<evidence type="ECO:0000259" key="2">
    <source>
        <dbReference type="Pfam" id="PF00934"/>
    </source>
</evidence>
<reference evidence="3 4" key="1">
    <citation type="submission" date="2017-10" db="EMBL/GenBank/DDBJ databases">
        <authorList>
            <consortium name="Urmite Genomes"/>
        </authorList>
    </citation>
    <scope>NUCLEOTIDE SEQUENCE [LARGE SCALE GENOMIC DNA]</scope>
    <source>
        <strain evidence="3 4">FB-527</strain>
    </source>
</reference>
<dbReference type="GO" id="GO:0004806">
    <property type="term" value="F:triacylglycerol lipase activity"/>
    <property type="evidence" value="ECO:0007669"/>
    <property type="project" value="UniProtKB-EC"/>
</dbReference>
<dbReference type="InterPro" id="IPR000084">
    <property type="entry name" value="PE-PGRS_N"/>
</dbReference>
<dbReference type="SUPFAM" id="SSF140459">
    <property type="entry name" value="PE/PPE dimer-like"/>
    <property type="match status" value="1"/>
</dbReference>
<dbReference type="InterPro" id="IPR038332">
    <property type="entry name" value="PPE_sf"/>
</dbReference>
<comment type="caution">
    <text evidence="3">The sequence shown here is derived from an EMBL/GenBank/DDBJ whole genome shotgun (WGS) entry which is preliminary data.</text>
</comment>
<keyword evidence="1" id="KW-0812">Transmembrane</keyword>
<evidence type="ECO:0000313" key="3">
    <source>
        <dbReference type="EMBL" id="SOJ52816.1"/>
    </source>
</evidence>
<accession>A0A7Z7N7M2</accession>
<keyword evidence="3" id="KW-0378">Hydrolase</keyword>
<dbReference type="AlphaFoldDB" id="A0A7Z7N7M2"/>
<organism evidence="3 4">
    <name type="scientific">Mycobacterium simulans</name>
    <dbReference type="NCBI Taxonomy" id="627089"/>
    <lineage>
        <taxon>Bacteria</taxon>
        <taxon>Bacillati</taxon>
        <taxon>Actinomycetota</taxon>
        <taxon>Actinomycetes</taxon>
        <taxon>Mycobacteriales</taxon>
        <taxon>Mycobacteriaceae</taxon>
        <taxon>Mycobacterium</taxon>
    </lineage>
</organism>
<keyword evidence="4" id="KW-1185">Reference proteome</keyword>
<feature type="transmembrane region" description="Helical" evidence="1">
    <location>
        <begin position="134"/>
        <end position="161"/>
    </location>
</feature>
<sequence>MSYVVAAPQVMEAAATDLAAIDSALGAANTAAATQTRTLLPAAADEVSAGIAQLFSQHADDYQKLAGKAAAFHGQFMQQLTASTSAYASAEAANASLLQPKTATAAAAASTGIPWWGQLSTGINSYIDSLLNRIALFFFWPFWLPIALSFLPFYILLSAFFPDAFPLTDFWKFLFLPILQAFET</sequence>
<dbReference type="Gene3D" id="1.10.287.850">
    <property type="entry name" value="HP0062-like domain"/>
    <property type="match status" value="1"/>
</dbReference>
<keyword evidence="1" id="KW-0472">Membrane</keyword>
<name>A0A7Z7N7M2_9MYCO</name>